<evidence type="ECO:0000313" key="3">
    <source>
        <dbReference type="Proteomes" id="UP000887013"/>
    </source>
</evidence>
<comment type="caution">
    <text evidence="2">The sequence shown here is derived from an EMBL/GenBank/DDBJ whole genome shotgun (WGS) entry which is preliminary data.</text>
</comment>
<dbReference type="Proteomes" id="UP000887013">
    <property type="component" value="Unassembled WGS sequence"/>
</dbReference>
<dbReference type="AlphaFoldDB" id="A0A8X6MYH0"/>
<keyword evidence="3" id="KW-1185">Reference proteome</keyword>
<reference evidence="2" key="1">
    <citation type="submission" date="2020-08" db="EMBL/GenBank/DDBJ databases">
        <title>Multicomponent nature underlies the extraordinary mechanical properties of spider dragline silk.</title>
        <authorList>
            <person name="Kono N."/>
            <person name="Nakamura H."/>
            <person name="Mori M."/>
            <person name="Yoshida Y."/>
            <person name="Ohtoshi R."/>
            <person name="Malay A.D."/>
            <person name="Moran D.A.P."/>
            <person name="Tomita M."/>
            <person name="Numata K."/>
            <person name="Arakawa K."/>
        </authorList>
    </citation>
    <scope>NUCLEOTIDE SEQUENCE</scope>
</reference>
<proteinExistence type="predicted"/>
<evidence type="ECO:0000313" key="2">
    <source>
        <dbReference type="EMBL" id="GFS84424.1"/>
    </source>
</evidence>
<protein>
    <submittedName>
        <fullName evidence="2">Uncharacterized protein</fullName>
    </submittedName>
</protein>
<evidence type="ECO:0000256" key="1">
    <source>
        <dbReference type="SAM" id="MobiDB-lite"/>
    </source>
</evidence>
<sequence length="83" mass="9188">MLMVIVRELKVHSLYNTPTTQHSDQAYTNDVTGIDPTHAHFLSESGGEINGSNSEVRQNSFQVCPINSRSASERQRDLSSPLS</sequence>
<feature type="region of interest" description="Disordered" evidence="1">
    <location>
        <begin position="62"/>
        <end position="83"/>
    </location>
</feature>
<gene>
    <name evidence="2" type="ORF">NPIL_207631</name>
</gene>
<accession>A0A8X6MYH0</accession>
<dbReference type="EMBL" id="BMAW01098368">
    <property type="protein sequence ID" value="GFS84424.1"/>
    <property type="molecule type" value="Genomic_DNA"/>
</dbReference>
<name>A0A8X6MYH0_NEPPI</name>
<organism evidence="2 3">
    <name type="scientific">Nephila pilipes</name>
    <name type="common">Giant wood spider</name>
    <name type="synonym">Nephila maculata</name>
    <dbReference type="NCBI Taxonomy" id="299642"/>
    <lineage>
        <taxon>Eukaryota</taxon>
        <taxon>Metazoa</taxon>
        <taxon>Ecdysozoa</taxon>
        <taxon>Arthropoda</taxon>
        <taxon>Chelicerata</taxon>
        <taxon>Arachnida</taxon>
        <taxon>Araneae</taxon>
        <taxon>Araneomorphae</taxon>
        <taxon>Entelegynae</taxon>
        <taxon>Araneoidea</taxon>
        <taxon>Nephilidae</taxon>
        <taxon>Nephila</taxon>
    </lineage>
</organism>